<dbReference type="AlphaFoldDB" id="A0AAN9LRL2"/>
<protein>
    <submittedName>
        <fullName evidence="1">Uncharacterized protein</fullName>
    </submittedName>
</protein>
<organism evidence="1 2">
    <name type="scientific">Canavalia gladiata</name>
    <name type="common">Sword bean</name>
    <name type="synonym">Dolichos gladiatus</name>
    <dbReference type="NCBI Taxonomy" id="3824"/>
    <lineage>
        <taxon>Eukaryota</taxon>
        <taxon>Viridiplantae</taxon>
        <taxon>Streptophyta</taxon>
        <taxon>Embryophyta</taxon>
        <taxon>Tracheophyta</taxon>
        <taxon>Spermatophyta</taxon>
        <taxon>Magnoliopsida</taxon>
        <taxon>eudicotyledons</taxon>
        <taxon>Gunneridae</taxon>
        <taxon>Pentapetalae</taxon>
        <taxon>rosids</taxon>
        <taxon>fabids</taxon>
        <taxon>Fabales</taxon>
        <taxon>Fabaceae</taxon>
        <taxon>Papilionoideae</taxon>
        <taxon>50 kb inversion clade</taxon>
        <taxon>NPAAA clade</taxon>
        <taxon>indigoferoid/millettioid clade</taxon>
        <taxon>Phaseoleae</taxon>
        <taxon>Canavalia</taxon>
    </lineage>
</organism>
<dbReference type="Proteomes" id="UP001367508">
    <property type="component" value="Unassembled WGS sequence"/>
</dbReference>
<sequence>MENLKNNESTKWSYFIDFAVPSKGDASSGKRLSRQSHEYSFLQIQLCSCASGEEEKFQKEKPKGKWEQELESQKDQAERSIIHSVIKRTVPPL</sequence>
<reference evidence="1 2" key="1">
    <citation type="submission" date="2024-01" db="EMBL/GenBank/DDBJ databases">
        <title>The genomes of 5 underutilized Papilionoideae crops provide insights into root nodulation and disease resistanc.</title>
        <authorList>
            <person name="Jiang F."/>
        </authorList>
    </citation>
    <scope>NUCLEOTIDE SEQUENCE [LARGE SCALE GENOMIC DNA]</scope>
    <source>
        <strain evidence="1">LVBAO_FW01</strain>
        <tissue evidence="1">Leaves</tissue>
    </source>
</reference>
<name>A0AAN9LRL2_CANGL</name>
<evidence type="ECO:0000313" key="1">
    <source>
        <dbReference type="EMBL" id="KAK7340526.1"/>
    </source>
</evidence>
<proteinExistence type="predicted"/>
<dbReference type="EMBL" id="JAYMYQ010000004">
    <property type="protein sequence ID" value="KAK7340526.1"/>
    <property type="molecule type" value="Genomic_DNA"/>
</dbReference>
<evidence type="ECO:0000313" key="2">
    <source>
        <dbReference type="Proteomes" id="UP001367508"/>
    </source>
</evidence>
<keyword evidence="2" id="KW-1185">Reference proteome</keyword>
<comment type="caution">
    <text evidence="1">The sequence shown here is derived from an EMBL/GenBank/DDBJ whole genome shotgun (WGS) entry which is preliminary data.</text>
</comment>
<gene>
    <name evidence="1" type="ORF">VNO77_21232</name>
</gene>
<accession>A0AAN9LRL2</accession>